<dbReference type="AlphaFoldDB" id="A0A7Y6IET8"/>
<evidence type="ECO:0000313" key="2">
    <source>
        <dbReference type="EMBL" id="NUW36975.1"/>
    </source>
</evidence>
<feature type="transmembrane region" description="Helical" evidence="1">
    <location>
        <begin position="107"/>
        <end position="126"/>
    </location>
</feature>
<keyword evidence="1" id="KW-0472">Membrane</keyword>
<keyword evidence="3" id="KW-1185">Reference proteome</keyword>
<name>A0A7Y6IET8_9ACTN</name>
<comment type="caution">
    <text evidence="2">The sequence shown here is derived from an EMBL/GenBank/DDBJ whole genome shotgun (WGS) entry which is preliminary data.</text>
</comment>
<organism evidence="2 3">
    <name type="scientific">Nonomuraea montanisoli</name>
    <dbReference type="NCBI Taxonomy" id="2741721"/>
    <lineage>
        <taxon>Bacteria</taxon>
        <taxon>Bacillati</taxon>
        <taxon>Actinomycetota</taxon>
        <taxon>Actinomycetes</taxon>
        <taxon>Streptosporangiales</taxon>
        <taxon>Streptosporangiaceae</taxon>
        <taxon>Nonomuraea</taxon>
    </lineage>
</organism>
<dbReference type="Proteomes" id="UP000586042">
    <property type="component" value="Unassembled WGS sequence"/>
</dbReference>
<keyword evidence="1" id="KW-1133">Transmembrane helix</keyword>
<protein>
    <submittedName>
        <fullName evidence="2">MFS transporter</fullName>
    </submittedName>
</protein>
<gene>
    <name evidence="2" type="ORF">HTZ77_37060</name>
</gene>
<dbReference type="EMBL" id="JABWGN010000018">
    <property type="protein sequence ID" value="NUW36975.1"/>
    <property type="molecule type" value="Genomic_DNA"/>
</dbReference>
<feature type="transmembrane region" description="Helical" evidence="1">
    <location>
        <begin position="68"/>
        <end position="87"/>
    </location>
</feature>
<feature type="transmembrane region" description="Helical" evidence="1">
    <location>
        <begin position="44"/>
        <end position="61"/>
    </location>
</feature>
<sequence>MIQAVSLPASLPFRLARAAVFAVVCVGLGWGAHAFGGGSVAPGVLAWALGGAFAAAYALSGRERTARVILPLLGGAQAVLHLVFSLAHEASPVAALAHAHSGLVPGLGMLVAHGWATLLTGLWLARGEALFWALLRRLAVRLLLVRLPASWTSFLPACTAQPPVLRPAVLRYAVTRRGPPMVVDSF</sequence>
<dbReference type="RefSeq" id="WP_175594431.1">
    <property type="nucleotide sequence ID" value="NZ_JABWGN010000018.1"/>
</dbReference>
<accession>A0A7Y6IET8</accession>
<evidence type="ECO:0000313" key="3">
    <source>
        <dbReference type="Proteomes" id="UP000586042"/>
    </source>
</evidence>
<proteinExistence type="predicted"/>
<reference evidence="2 3" key="1">
    <citation type="submission" date="2020-06" db="EMBL/GenBank/DDBJ databases">
        <title>Nonomuraea sp. SMC257, a novel actinomycete isolated from soil.</title>
        <authorList>
            <person name="Chanama M."/>
        </authorList>
    </citation>
    <scope>NUCLEOTIDE SEQUENCE [LARGE SCALE GENOMIC DNA]</scope>
    <source>
        <strain evidence="2 3">SMC257</strain>
    </source>
</reference>
<keyword evidence="1" id="KW-0812">Transmembrane</keyword>
<evidence type="ECO:0000256" key="1">
    <source>
        <dbReference type="SAM" id="Phobius"/>
    </source>
</evidence>